<feature type="compositionally biased region" description="Basic and acidic residues" evidence="3">
    <location>
        <begin position="210"/>
        <end position="227"/>
    </location>
</feature>
<feature type="region of interest" description="Disordered" evidence="3">
    <location>
        <begin position="783"/>
        <end position="856"/>
    </location>
</feature>
<feature type="domain" description="RRM" evidence="4">
    <location>
        <begin position="567"/>
        <end position="637"/>
    </location>
</feature>
<evidence type="ECO:0000256" key="1">
    <source>
        <dbReference type="ARBA" id="ARBA00022884"/>
    </source>
</evidence>
<feature type="compositionally biased region" description="Basic and acidic residues" evidence="3">
    <location>
        <begin position="358"/>
        <end position="384"/>
    </location>
</feature>
<feature type="region of interest" description="Disordered" evidence="3">
    <location>
        <begin position="246"/>
        <end position="384"/>
    </location>
</feature>
<protein>
    <recommendedName>
        <fullName evidence="4">RRM domain-containing protein</fullName>
    </recommendedName>
</protein>
<evidence type="ECO:0000313" key="7">
    <source>
        <dbReference type="Proteomes" id="UP001408789"/>
    </source>
</evidence>
<dbReference type="Gene3D" id="3.30.70.330">
    <property type="match status" value="3"/>
</dbReference>
<organism evidence="5 7">
    <name type="scientific">Deinandra increscens subsp. villosa</name>
    <dbReference type="NCBI Taxonomy" id="3103831"/>
    <lineage>
        <taxon>Eukaryota</taxon>
        <taxon>Viridiplantae</taxon>
        <taxon>Streptophyta</taxon>
        <taxon>Embryophyta</taxon>
        <taxon>Tracheophyta</taxon>
        <taxon>Spermatophyta</taxon>
        <taxon>Magnoliopsida</taxon>
        <taxon>eudicotyledons</taxon>
        <taxon>Gunneridae</taxon>
        <taxon>Pentapetalae</taxon>
        <taxon>asterids</taxon>
        <taxon>campanulids</taxon>
        <taxon>Asterales</taxon>
        <taxon>Asteraceae</taxon>
        <taxon>Asteroideae</taxon>
        <taxon>Heliantheae alliance</taxon>
        <taxon>Madieae</taxon>
        <taxon>Madiinae</taxon>
        <taxon>Deinandra</taxon>
    </lineage>
</organism>
<dbReference type="SUPFAM" id="SSF54928">
    <property type="entry name" value="RNA-binding domain, RBD"/>
    <property type="match status" value="2"/>
</dbReference>
<dbReference type="CDD" id="cd00590">
    <property type="entry name" value="RRM_SF"/>
    <property type="match status" value="3"/>
</dbReference>
<evidence type="ECO:0000256" key="3">
    <source>
        <dbReference type="SAM" id="MobiDB-lite"/>
    </source>
</evidence>
<feature type="region of interest" description="Disordered" evidence="3">
    <location>
        <begin position="886"/>
        <end position="909"/>
    </location>
</feature>
<keyword evidence="1 2" id="KW-0694">RNA-binding</keyword>
<gene>
    <name evidence="6" type="ORF">SSX86_014177</name>
    <name evidence="5" type="ORF">SSX86_031727</name>
</gene>
<feature type="domain" description="RRM" evidence="4">
    <location>
        <begin position="389"/>
        <end position="467"/>
    </location>
</feature>
<proteinExistence type="predicted"/>
<dbReference type="InterPro" id="IPR000504">
    <property type="entry name" value="RRM_dom"/>
</dbReference>
<evidence type="ECO:0000259" key="4">
    <source>
        <dbReference type="PROSITE" id="PS50102"/>
    </source>
</evidence>
<feature type="compositionally biased region" description="Basic and acidic residues" evidence="3">
    <location>
        <begin position="823"/>
        <end position="833"/>
    </location>
</feature>
<feature type="compositionally biased region" description="Basic and acidic residues" evidence="3">
    <location>
        <begin position="319"/>
        <end position="348"/>
    </location>
</feature>
<feature type="region of interest" description="Disordered" evidence="3">
    <location>
        <begin position="207"/>
        <end position="227"/>
    </location>
</feature>
<dbReference type="FunFam" id="3.30.70.330:FF:000187">
    <property type="entry name" value="Heterogeneous nuclear ribonucleoprotein Q"/>
    <property type="match status" value="1"/>
</dbReference>
<reference evidence="5 7" key="1">
    <citation type="submission" date="2024-04" db="EMBL/GenBank/DDBJ databases">
        <title>The reference genome of an endangered Asteraceae, Deinandra increscens subsp. villosa, native to the Central Coast of California.</title>
        <authorList>
            <person name="Guilliams M."/>
            <person name="Hasenstab-Lehman K."/>
            <person name="Meyer R."/>
            <person name="Mcevoy S."/>
        </authorList>
    </citation>
    <scope>NUCLEOTIDE SEQUENCE [LARGE SCALE GENOMIC DNA]</scope>
    <source>
        <tissue evidence="5">Leaf</tissue>
    </source>
</reference>
<dbReference type="PROSITE" id="PS50102">
    <property type="entry name" value="RRM"/>
    <property type="match status" value="3"/>
</dbReference>
<dbReference type="EMBL" id="JBCNJP010000015">
    <property type="protein sequence ID" value="KAK9066854.1"/>
    <property type="molecule type" value="Genomic_DNA"/>
</dbReference>
<keyword evidence="7" id="KW-1185">Reference proteome</keyword>
<evidence type="ECO:0000313" key="5">
    <source>
        <dbReference type="EMBL" id="KAK9049305.1"/>
    </source>
</evidence>
<dbReference type="EMBL" id="JBCNJP010007327">
    <property type="protein sequence ID" value="KAK9049305.1"/>
    <property type="molecule type" value="Genomic_DNA"/>
</dbReference>
<feature type="domain" description="RRM" evidence="4">
    <location>
        <begin position="469"/>
        <end position="554"/>
    </location>
</feature>
<accession>A0AAP0GIK3</accession>
<dbReference type="InterPro" id="IPR012677">
    <property type="entry name" value="Nucleotide-bd_a/b_plait_sf"/>
</dbReference>
<dbReference type="Proteomes" id="UP001408789">
    <property type="component" value="Unassembled WGS sequence"/>
</dbReference>
<feature type="compositionally biased region" description="Polar residues" evidence="3">
    <location>
        <begin position="34"/>
        <end position="44"/>
    </location>
</feature>
<dbReference type="Pfam" id="PF00076">
    <property type="entry name" value="RRM_1"/>
    <property type="match status" value="3"/>
</dbReference>
<feature type="compositionally biased region" description="Basic and acidic residues" evidence="3">
    <location>
        <begin position="276"/>
        <end position="292"/>
    </location>
</feature>
<dbReference type="SMART" id="SM00360">
    <property type="entry name" value="RRM"/>
    <property type="match status" value="3"/>
</dbReference>
<feature type="region of interest" description="Disordered" evidence="3">
    <location>
        <begin position="119"/>
        <end position="155"/>
    </location>
</feature>
<comment type="caution">
    <text evidence="5">The sequence shown here is derived from an EMBL/GenBank/DDBJ whole genome shotgun (WGS) entry which is preliminary data.</text>
</comment>
<sequence length="909" mass="101658">MRTRNAGNPKSPPPAKKTPPARKSATKTPPTQPDAFQQSPSDSMVTPKRAPSTRGKAVATNDATTTTPELPGKIHILNKILVFETVKGEDDTVEVTPGTKSGSKKTVKKVVKRTVVRKKTKQGLGDAKTPPASVTVSTEQDDSDVHVKQEELSENDVNDVGMPLEVDKNVVKAEDIMQGVEDDTHVQPSVENAEGGVRPESSDVIDAAESVEHHEPEVVEKENMETEKKVLEVQEVQEPILEEEEVVDKEKMETHDEEAFEIEEHGTEVEQEEPDVDKLVENQEITLDKEINAEIEQVPPDVNEDKVENDEPVDTGKCTSEEFKGEEDPQERLCLSEEEKDKDISNDGHEEDDNDEQADAKVEGHDELRFREHEEFTEAAEERKRRKEFEVFVGGLDRDATEDEVKRVFRNAGEVVEVRMHKEPPTNRNRGYAFVRFATKEQVTRALAEMKNPVIHGKRCGTAPSEDNDTLFLGNICNTWTVEAIRNQLKDYGIEGVERITLVSDPQHEGLSRGFAFLEFSGRPDAMLAFKRLQKPDAIFGHPDRSAKVAFAEPLREPDPEVLAQVKSVFVDGLPPHWDEDIVRDNFKSYGTIERVMLARNMSTAKRKDFGFVDFTTHEDALACIDGINKRELGDDKARPDSLARLSNPLPKTQAVKGEIAGGFLIGHGNAATFPRAGGALPSNRVNFQRGRGFYQHRPGQTRGMGFAEDYPPVGPYPPFRGRHSFDECVFTIVGGRWDDFGGPHQSSGQGHMPPRYDVDRPRHGANMPRDHSMPMRGQPYLPEEQFSRPYGGRPYEDPYTYGDTSRGMKRPYFAEQDSDYMEPSRGRPRLDYSDPATSAPGARYRGLGGGSGGPSRDYYNYDYSSYYGGDRPYGGDRFYGDDRLYGGDRPYGSGPYGGGRPYGGRYHY</sequence>
<evidence type="ECO:0000313" key="6">
    <source>
        <dbReference type="EMBL" id="KAK9066854.1"/>
    </source>
</evidence>
<dbReference type="AlphaFoldDB" id="A0AAP0GIK3"/>
<dbReference type="PANTHER" id="PTHR21245">
    <property type="entry name" value="HETEROGENEOUS NUCLEAR RIBONUCLEOPROTEIN"/>
    <property type="match status" value="1"/>
</dbReference>
<name>A0AAP0GIK3_9ASTR</name>
<feature type="region of interest" description="Disordered" evidence="3">
    <location>
        <begin position="1"/>
        <end position="71"/>
    </location>
</feature>
<dbReference type="GO" id="GO:0003723">
    <property type="term" value="F:RNA binding"/>
    <property type="evidence" value="ECO:0007669"/>
    <property type="project" value="UniProtKB-UniRule"/>
</dbReference>
<evidence type="ECO:0000256" key="2">
    <source>
        <dbReference type="PROSITE-ProRule" id="PRU00176"/>
    </source>
</evidence>
<dbReference type="InterPro" id="IPR035979">
    <property type="entry name" value="RBD_domain_sf"/>
</dbReference>